<protein>
    <submittedName>
        <fullName evidence="2">Uncharacterized protein</fullName>
    </submittedName>
</protein>
<accession>A0A5E7Z0N9</accession>
<dbReference type="Proteomes" id="UP000326857">
    <property type="component" value="Unassembled WGS sequence"/>
</dbReference>
<dbReference type="EMBL" id="CABVLI010000038">
    <property type="protein sequence ID" value="VVT12592.1"/>
    <property type="molecule type" value="Genomic_DNA"/>
</dbReference>
<gene>
    <name evidence="2" type="ORF">SPHINGO391_430034</name>
</gene>
<reference evidence="2 3" key="1">
    <citation type="submission" date="2019-09" db="EMBL/GenBank/DDBJ databases">
        <authorList>
            <person name="Dittami M. S."/>
        </authorList>
    </citation>
    <scope>NUCLEOTIDE SEQUENCE [LARGE SCALE GENOMIC DNA]</scope>
    <source>
        <strain evidence="2">SPHINGO391</strain>
    </source>
</reference>
<name>A0A5E7Z0N9_9SPHN</name>
<evidence type="ECO:0000313" key="2">
    <source>
        <dbReference type="EMBL" id="VVT12592.1"/>
    </source>
</evidence>
<proteinExistence type="predicted"/>
<sequence length="49" mass="5066">MSQVNPDGIAAAPRHPDESQDPEPEALAAVTLGPDVRQDDGVGQIRTGS</sequence>
<organism evidence="2 3">
    <name type="scientific">Sphingomonas aurantiaca</name>
    <dbReference type="NCBI Taxonomy" id="185949"/>
    <lineage>
        <taxon>Bacteria</taxon>
        <taxon>Pseudomonadati</taxon>
        <taxon>Pseudomonadota</taxon>
        <taxon>Alphaproteobacteria</taxon>
        <taxon>Sphingomonadales</taxon>
        <taxon>Sphingomonadaceae</taxon>
        <taxon>Sphingomonas</taxon>
    </lineage>
</organism>
<feature type="region of interest" description="Disordered" evidence="1">
    <location>
        <begin position="1"/>
        <end position="25"/>
    </location>
</feature>
<evidence type="ECO:0000313" key="3">
    <source>
        <dbReference type="Proteomes" id="UP000326857"/>
    </source>
</evidence>
<evidence type="ECO:0000256" key="1">
    <source>
        <dbReference type="SAM" id="MobiDB-lite"/>
    </source>
</evidence>
<dbReference type="AlphaFoldDB" id="A0A5E7Z0N9"/>